<dbReference type="WBParaSite" id="jg3865">
    <property type="protein sequence ID" value="jg3865"/>
    <property type="gene ID" value="jg3865"/>
</dbReference>
<keyword evidence="1" id="KW-1185">Reference proteome</keyword>
<sequence>MVTTGPERDKVIPWNSKQYGGWFDILLNDEELTNKVFCKVADCHSILNKKAGENVSYHIGLHNKDEPASQSDMNDALMKFITTSGQSVNLMGDQGFIKFLDSFPYGFNVEAEKAGSKKTAKDFLPSRNTMSKRIDYKLEAVKLDVMTKMELLKTNGGGITLDFAKKNVDYLAVTAHFGDNNWSLSLVCDRLYRKTIIFVGASKTL</sequence>
<accession>A0A915E9R3</accession>
<name>A0A915E9R3_9BILA</name>
<dbReference type="Proteomes" id="UP000887574">
    <property type="component" value="Unplaced"/>
</dbReference>
<reference evidence="2" key="1">
    <citation type="submission" date="2022-11" db="UniProtKB">
        <authorList>
            <consortium name="WormBaseParasite"/>
        </authorList>
    </citation>
    <scope>IDENTIFICATION</scope>
</reference>
<evidence type="ECO:0000313" key="1">
    <source>
        <dbReference type="Proteomes" id="UP000887574"/>
    </source>
</evidence>
<protein>
    <submittedName>
        <fullName evidence="2">Uncharacterized protein</fullName>
    </submittedName>
</protein>
<evidence type="ECO:0000313" key="2">
    <source>
        <dbReference type="WBParaSite" id="jg3865"/>
    </source>
</evidence>
<dbReference type="AlphaFoldDB" id="A0A915E9R3"/>
<proteinExistence type="predicted"/>
<organism evidence="1 2">
    <name type="scientific">Ditylenchus dipsaci</name>
    <dbReference type="NCBI Taxonomy" id="166011"/>
    <lineage>
        <taxon>Eukaryota</taxon>
        <taxon>Metazoa</taxon>
        <taxon>Ecdysozoa</taxon>
        <taxon>Nematoda</taxon>
        <taxon>Chromadorea</taxon>
        <taxon>Rhabditida</taxon>
        <taxon>Tylenchina</taxon>
        <taxon>Tylenchomorpha</taxon>
        <taxon>Sphaerularioidea</taxon>
        <taxon>Anguinidae</taxon>
        <taxon>Anguininae</taxon>
        <taxon>Ditylenchus</taxon>
    </lineage>
</organism>